<reference evidence="2 3" key="1">
    <citation type="journal article" date="2014" name="Genome Announc.">
        <title>Draft Genome Sequence of Lysobacter capsici AZ78, a Bacterium Antagonistic to Plant-Pathogenic Oomycetes.</title>
        <authorList>
            <person name="Puopolo G."/>
            <person name="Sonego P."/>
            <person name="Engelen K."/>
            <person name="Pertot I."/>
        </authorList>
    </citation>
    <scope>NUCLEOTIDE SEQUENCE [LARGE SCALE GENOMIC DNA]</scope>
    <source>
        <strain evidence="2 3">AZ78</strain>
    </source>
</reference>
<evidence type="ECO:0000313" key="2">
    <source>
        <dbReference type="EMBL" id="KWS02516.1"/>
    </source>
</evidence>
<evidence type="ECO:0000256" key="1">
    <source>
        <dbReference type="SAM" id="MobiDB-lite"/>
    </source>
</evidence>
<name>A0A108U4R2_9GAMM</name>
<feature type="compositionally biased region" description="Basic and acidic residues" evidence="1">
    <location>
        <begin position="12"/>
        <end position="21"/>
    </location>
</feature>
<evidence type="ECO:0000313" key="3">
    <source>
        <dbReference type="Proteomes" id="UP000023435"/>
    </source>
</evidence>
<feature type="region of interest" description="Disordered" evidence="1">
    <location>
        <begin position="1"/>
        <end position="21"/>
    </location>
</feature>
<dbReference type="AlphaFoldDB" id="A0A108U4R2"/>
<gene>
    <name evidence="2" type="ORF">AZ78_0060</name>
</gene>
<proteinExistence type="predicted"/>
<protein>
    <submittedName>
        <fullName evidence="2">Uncharacterized protein</fullName>
    </submittedName>
</protein>
<accession>A0A108U4R2</accession>
<keyword evidence="3" id="KW-1185">Reference proteome</keyword>
<organism evidence="2 3">
    <name type="scientific">Lysobacter capsici AZ78</name>
    <dbReference type="NCBI Taxonomy" id="1444315"/>
    <lineage>
        <taxon>Bacteria</taxon>
        <taxon>Pseudomonadati</taxon>
        <taxon>Pseudomonadota</taxon>
        <taxon>Gammaproteobacteria</taxon>
        <taxon>Lysobacterales</taxon>
        <taxon>Lysobacteraceae</taxon>
        <taxon>Lysobacter</taxon>
    </lineage>
</organism>
<sequence>MATGHGSSLGGPKERRPNGRRRVEAIWGKTPECGVRVAGVLRASPNAHRHCARAMAASMRFRTSLRNDH</sequence>
<dbReference type="EMBL" id="JAJA02000001">
    <property type="protein sequence ID" value="KWS02516.1"/>
    <property type="molecule type" value="Genomic_DNA"/>
</dbReference>
<comment type="caution">
    <text evidence="2">The sequence shown here is derived from an EMBL/GenBank/DDBJ whole genome shotgun (WGS) entry which is preliminary data.</text>
</comment>
<dbReference type="Proteomes" id="UP000023435">
    <property type="component" value="Unassembled WGS sequence"/>
</dbReference>